<dbReference type="InterPro" id="IPR050793">
    <property type="entry name" value="CMP-NeuNAc_synthase"/>
</dbReference>
<dbReference type="InterPro" id="IPR036412">
    <property type="entry name" value="HAD-like_sf"/>
</dbReference>
<dbReference type="InterPro" id="IPR006549">
    <property type="entry name" value="HAD-SF_hydro_IIIA"/>
</dbReference>
<evidence type="ECO:0000256" key="4">
    <source>
        <dbReference type="ARBA" id="ARBA00022723"/>
    </source>
</evidence>
<dbReference type="RefSeq" id="WP_345971467.1">
    <property type="nucleotide sequence ID" value="NZ_CP147920.1"/>
</dbReference>
<dbReference type="PANTHER" id="PTHR21485:SF3">
    <property type="entry name" value="N-ACYLNEURAMINATE CYTIDYLYLTRANSFERASE"/>
    <property type="match status" value="1"/>
</dbReference>
<dbReference type="Pfam" id="PF08282">
    <property type="entry name" value="Hydrolase_3"/>
    <property type="match status" value="1"/>
</dbReference>
<evidence type="ECO:0000313" key="7">
    <source>
        <dbReference type="EMBL" id="XAU16327.1"/>
    </source>
</evidence>
<dbReference type="InterPro" id="IPR023214">
    <property type="entry name" value="HAD_sf"/>
</dbReference>
<evidence type="ECO:0000313" key="8">
    <source>
        <dbReference type="Proteomes" id="UP001447842"/>
    </source>
</evidence>
<dbReference type="Proteomes" id="UP001447842">
    <property type="component" value="Chromosome"/>
</dbReference>
<dbReference type="PANTHER" id="PTHR21485">
    <property type="entry name" value="HAD SUPERFAMILY MEMBERS CMAS AND KDSC"/>
    <property type="match status" value="1"/>
</dbReference>
<protein>
    <submittedName>
        <fullName evidence="7">HAD-IIIA family hydrolase</fullName>
    </submittedName>
</protein>
<keyword evidence="5 7" id="KW-0378">Hydrolase</keyword>
<dbReference type="SFLD" id="SFLDG01136">
    <property type="entry name" value="C1.6:_Phosphoserine_Phosphatas"/>
    <property type="match status" value="1"/>
</dbReference>
<comment type="similarity">
    <text evidence="2">Belongs to the KdsC family.</text>
</comment>
<dbReference type="SFLD" id="SFLDS00003">
    <property type="entry name" value="Haloacid_Dehalogenase"/>
    <property type="match status" value="1"/>
</dbReference>
<dbReference type="GO" id="GO:0016787">
    <property type="term" value="F:hydrolase activity"/>
    <property type="evidence" value="ECO:0007669"/>
    <property type="project" value="UniProtKB-KW"/>
</dbReference>
<dbReference type="NCBIfam" id="TIGR01670">
    <property type="entry name" value="KdsC-phosphatas"/>
    <property type="match status" value="1"/>
</dbReference>
<dbReference type="SUPFAM" id="SSF56784">
    <property type="entry name" value="HAD-like"/>
    <property type="match status" value="1"/>
</dbReference>
<dbReference type="NCBIfam" id="TIGR01662">
    <property type="entry name" value="HAD-SF-IIIA"/>
    <property type="match status" value="1"/>
</dbReference>
<dbReference type="SFLD" id="SFLDG01138">
    <property type="entry name" value="C1.6.2:_Deoxy-d-mannose-octulo"/>
    <property type="match status" value="1"/>
</dbReference>
<comment type="cofactor">
    <cofactor evidence="1">
        <name>Mg(2+)</name>
        <dbReference type="ChEBI" id="CHEBI:18420"/>
    </cofactor>
</comment>
<sequence>MIKLIVLDVDGCLTNGQIIYGESGEEIKAFNVKDGLAIKSWMRLGHEVAIITGRRSGIVKRRADELGILHLYQGVKDKRKRLEMLCSDLGIDAATEVAAVGDDLNDLTMLELAAVSFAPADASSYITGRVDNVLSRRGGEAAVREMIEALMRRNGEEEAFLAQWQ</sequence>
<keyword evidence="4" id="KW-0479">Metal-binding</keyword>
<evidence type="ECO:0000256" key="6">
    <source>
        <dbReference type="ARBA" id="ARBA00022842"/>
    </source>
</evidence>
<dbReference type="PIRSF" id="PIRSF006118">
    <property type="entry name" value="KDO8-P_Ptase"/>
    <property type="match status" value="1"/>
</dbReference>
<reference evidence="7 8" key="1">
    <citation type="submission" date="2024-03" db="EMBL/GenBank/DDBJ databases">
        <title>Sulfurimonas sp. HSL3-1.</title>
        <authorList>
            <person name="Wang S."/>
        </authorList>
    </citation>
    <scope>NUCLEOTIDE SEQUENCE [LARGE SCALE GENOMIC DNA]</scope>
    <source>
        <strain evidence="7 8">HSL3-1</strain>
    </source>
</reference>
<accession>A0ABZ3HF96</accession>
<name>A0ABZ3HF96_9BACT</name>
<dbReference type="EMBL" id="CP147920">
    <property type="protein sequence ID" value="XAU16327.1"/>
    <property type="molecule type" value="Genomic_DNA"/>
</dbReference>
<organism evidence="7 8">
    <name type="scientific">Sulfurimonas diazotrophicus</name>
    <dbReference type="NCBI Taxonomy" id="3131939"/>
    <lineage>
        <taxon>Bacteria</taxon>
        <taxon>Pseudomonadati</taxon>
        <taxon>Campylobacterota</taxon>
        <taxon>Epsilonproteobacteria</taxon>
        <taxon>Campylobacterales</taxon>
        <taxon>Sulfurimonadaceae</taxon>
        <taxon>Sulfurimonas</taxon>
    </lineage>
</organism>
<dbReference type="CDD" id="cd01630">
    <property type="entry name" value="HAD_KDO-like"/>
    <property type="match status" value="1"/>
</dbReference>
<dbReference type="InterPro" id="IPR010023">
    <property type="entry name" value="KdsC_fam"/>
</dbReference>
<evidence type="ECO:0000256" key="2">
    <source>
        <dbReference type="ARBA" id="ARBA00005893"/>
    </source>
</evidence>
<gene>
    <name evidence="7" type="ORF">WCY31_06345</name>
</gene>
<evidence type="ECO:0000256" key="5">
    <source>
        <dbReference type="ARBA" id="ARBA00022801"/>
    </source>
</evidence>
<evidence type="ECO:0000256" key="1">
    <source>
        <dbReference type="ARBA" id="ARBA00001946"/>
    </source>
</evidence>
<dbReference type="Gene3D" id="3.40.50.1000">
    <property type="entry name" value="HAD superfamily/HAD-like"/>
    <property type="match status" value="1"/>
</dbReference>
<comment type="subunit">
    <text evidence="3">Homotetramer.</text>
</comment>
<evidence type="ECO:0000256" key="3">
    <source>
        <dbReference type="ARBA" id="ARBA00011881"/>
    </source>
</evidence>
<keyword evidence="8" id="KW-1185">Reference proteome</keyword>
<proteinExistence type="inferred from homology"/>
<keyword evidence="6" id="KW-0460">Magnesium</keyword>